<feature type="domain" description="Mur ligase C-terminal" evidence="11">
    <location>
        <begin position="313"/>
        <end position="436"/>
    </location>
</feature>
<dbReference type="NCBIfam" id="TIGR01081">
    <property type="entry name" value="mpl"/>
    <property type="match status" value="1"/>
</dbReference>
<feature type="binding site" evidence="9">
    <location>
        <begin position="110"/>
        <end position="116"/>
    </location>
    <ligand>
        <name>ATP</name>
        <dbReference type="ChEBI" id="CHEBI:30616"/>
    </ligand>
</feature>
<dbReference type="PANTHER" id="PTHR43445:SF5">
    <property type="entry name" value="UDP-N-ACETYLMURAMATE--L-ALANYL-GAMMA-D-GLUTAMYL-MESO-2,6-DIAMINOHEPTANDIOATE LIGASE"/>
    <property type="match status" value="1"/>
</dbReference>
<dbReference type="GO" id="GO:0009252">
    <property type="term" value="P:peptidoglycan biosynthetic process"/>
    <property type="evidence" value="ECO:0007669"/>
    <property type="project" value="UniProtKB-UniRule"/>
</dbReference>
<evidence type="ECO:0000259" key="12">
    <source>
        <dbReference type="Pfam" id="PF08245"/>
    </source>
</evidence>
<keyword evidence="1 9" id="KW-0436">Ligase</keyword>
<dbReference type="Proteomes" id="UP000194977">
    <property type="component" value="Unassembled WGS sequence"/>
</dbReference>
<evidence type="ECO:0000313" key="14">
    <source>
        <dbReference type="EMBL" id="OTQ11838.1"/>
    </source>
</evidence>
<keyword evidence="15" id="KW-1185">Reference proteome</keyword>
<dbReference type="Gene3D" id="3.40.50.720">
    <property type="entry name" value="NAD(P)-binding Rossmann-like Domain"/>
    <property type="match status" value="1"/>
</dbReference>
<evidence type="ECO:0000256" key="3">
    <source>
        <dbReference type="ARBA" id="ARBA00022741"/>
    </source>
</evidence>
<dbReference type="GO" id="GO:0071555">
    <property type="term" value="P:cell wall organization"/>
    <property type="evidence" value="ECO:0007669"/>
    <property type="project" value="UniProtKB-KW"/>
</dbReference>
<evidence type="ECO:0000259" key="11">
    <source>
        <dbReference type="Pfam" id="PF02875"/>
    </source>
</evidence>
<dbReference type="OrthoDB" id="9804126at2"/>
<keyword evidence="9" id="KW-0460">Magnesium</keyword>
<evidence type="ECO:0000256" key="6">
    <source>
        <dbReference type="ARBA" id="ARBA00022984"/>
    </source>
</evidence>
<keyword evidence="5 9" id="KW-0133">Cell shape</keyword>
<evidence type="ECO:0000256" key="4">
    <source>
        <dbReference type="ARBA" id="ARBA00022840"/>
    </source>
</evidence>
<keyword evidence="4 9" id="KW-0067">ATP-binding</keyword>
<keyword evidence="6 9" id="KW-0573">Peptidoglycan synthesis</keyword>
<dbReference type="GO" id="GO:0005524">
    <property type="term" value="F:ATP binding"/>
    <property type="evidence" value="ECO:0007669"/>
    <property type="project" value="UniProtKB-UniRule"/>
</dbReference>
<evidence type="ECO:0000256" key="5">
    <source>
        <dbReference type="ARBA" id="ARBA00022960"/>
    </source>
</evidence>
<evidence type="ECO:0000313" key="13">
    <source>
        <dbReference type="EMBL" id="OTQ01033.1"/>
    </source>
</evidence>
<evidence type="ECO:0000313" key="16">
    <source>
        <dbReference type="Proteomes" id="UP000194977"/>
    </source>
</evidence>
<evidence type="ECO:0000256" key="8">
    <source>
        <dbReference type="ARBA" id="ARBA00023316"/>
    </source>
</evidence>
<dbReference type="Pfam" id="PF01225">
    <property type="entry name" value="Mur_ligase"/>
    <property type="match status" value="1"/>
</dbReference>
<accession>A0A242NKH1</accession>
<reference evidence="15 16" key="1">
    <citation type="submission" date="2017-03" db="EMBL/GenBank/DDBJ databases">
        <title>Comparative genomics of honeybee gut symbionts reveal geographically distinct and subgroup specific antibiotic resistance.</title>
        <authorList>
            <person name="Ludvigsen J."/>
            <person name="Porcellato D."/>
            <person name="Labee-Lund T.M."/>
            <person name="Amdam G.V."/>
            <person name="Rudi K."/>
        </authorList>
    </citation>
    <scope>NUCLEOTIDE SEQUENCE [LARGE SCALE GENOMIC DNA]</scope>
    <source>
        <strain evidence="13 16">A-7-12</strain>
        <strain evidence="14 15">A-9-12</strain>
    </source>
</reference>
<dbReference type="InterPro" id="IPR036565">
    <property type="entry name" value="Mur-like_cat_sf"/>
</dbReference>
<organism evidence="13 16">
    <name type="scientific">Gilliamella apicola</name>
    <dbReference type="NCBI Taxonomy" id="1196095"/>
    <lineage>
        <taxon>Bacteria</taxon>
        <taxon>Pseudomonadati</taxon>
        <taxon>Pseudomonadota</taxon>
        <taxon>Gammaproteobacteria</taxon>
        <taxon>Orbales</taxon>
        <taxon>Orbaceae</taxon>
        <taxon>Gilliamella</taxon>
    </lineage>
</organism>
<dbReference type="PANTHER" id="PTHR43445">
    <property type="entry name" value="UDP-N-ACETYLMURAMATE--L-ALANINE LIGASE-RELATED"/>
    <property type="match status" value="1"/>
</dbReference>
<dbReference type="GO" id="GO:0051301">
    <property type="term" value="P:cell division"/>
    <property type="evidence" value="ECO:0007669"/>
    <property type="project" value="UniProtKB-KW"/>
</dbReference>
<keyword evidence="8 9" id="KW-0961">Cell wall biogenesis/degradation</keyword>
<dbReference type="GO" id="GO:0106418">
    <property type="term" value="F:UDP-N-acetylmuramate-L-alanyl-gamma-D-glutamyl-meso-2,6-diaminoheptanedioate ligase activity"/>
    <property type="evidence" value="ECO:0007669"/>
    <property type="project" value="UniProtKB-EC"/>
</dbReference>
<dbReference type="Gene3D" id="3.40.1190.10">
    <property type="entry name" value="Mur-like, catalytic domain"/>
    <property type="match status" value="1"/>
</dbReference>
<dbReference type="SUPFAM" id="SSF53244">
    <property type="entry name" value="MurD-like peptide ligases, peptide-binding domain"/>
    <property type="match status" value="1"/>
</dbReference>
<keyword evidence="3 9" id="KW-0547">Nucleotide-binding</keyword>
<dbReference type="InterPro" id="IPR005757">
    <property type="entry name" value="Mpl"/>
</dbReference>
<comment type="function">
    <text evidence="9">Reutilizes the intact tripeptide L-alanyl-gamma-D-glutamyl-meso-diaminopimelate by linking it to UDP-N-acetylmuramate.</text>
</comment>
<dbReference type="InterPro" id="IPR036615">
    <property type="entry name" value="Mur_ligase_C_dom_sf"/>
</dbReference>
<sequence>MHIHILGICGTFMTGIALIARSQGHNVTGSDKNVYPPMSTLLQKEHIDIIEGYDPSQLTPTPDLVIIGNALSRGNPCVEYVLDNNIPYISAPQWLHDNVLRDRWVIAVAGTHGKTTTAGMVNWILEKQGYKQGFVIGGVPGNFNVSARLGEGNFFVIEADEYDCSFFDKRSKFMHYCPKTLIMNNLEFDHADIFDDLGAIQKQFHHLVRLVPSKGLIITPQDDVNLKQVLAKGCWSEQSFTESETGWLAQRINSDASHFAVYYNSEKVGEVKYSLVGEYNMHNALMAIAAAHNVGIKPTDACAALGTFINAKRRLELYGEVNNIEIYDDFAHHPTAILATLEALRSKIGANRRILAVLEPRSNTMKLGVSKDELAPSLGRADEVFIFQPEQLPWLVADVVDGCIQPAYWSGDIDLLVEMITKSAKPTDAILIMSNGGFNGIHNKILESLKKQQLKKQMNEQSLI</sequence>
<keyword evidence="2 9" id="KW-0132">Cell division</keyword>
<dbReference type="EMBL" id="NART01000002">
    <property type="protein sequence ID" value="OTQ11838.1"/>
    <property type="molecule type" value="Genomic_DNA"/>
</dbReference>
<evidence type="ECO:0000313" key="15">
    <source>
        <dbReference type="Proteomes" id="UP000194800"/>
    </source>
</evidence>
<evidence type="ECO:0000256" key="2">
    <source>
        <dbReference type="ARBA" id="ARBA00022618"/>
    </source>
</evidence>
<evidence type="ECO:0000256" key="1">
    <source>
        <dbReference type="ARBA" id="ARBA00022598"/>
    </source>
</evidence>
<gene>
    <name evidence="9" type="primary">mpl</name>
    <name evidence="14" type="ORF">B6C91_00920</name>
    <name evidence="13" type="ORF">B6D08_02560</name>
</gene>
<dbReference type="InterPro" id="IPR004101">
    <property type="entry name" value="Mur_ligase_C"/>
</dbReference>
<keyword evidence="7 9" id="KW-0131">Cell cycle</keyword>
<name>A0A242NKH1_9GAMM</name>
<dbReference type="InterPro" id="IPR000713">
    <property type="entry name" value="Mur_ligase_N"/>
</dbReference>
<dbReference type="Proteomes" id="UP000194800">
    <property type="component" value="Unassembled WGS sequence"/>
</dbReference>
<evidence type="ECO:0000256" key="9">
    <source>
        <dbReference type="HAMAP-Rule" id="MF_02020"/>
    </source>
</evidence>
<proteinExistence type="inferred from homology"/>
<feature type="domain" description="Mur ligase N-terminal catalytic" evidence="10">
    <location>
        <begin position="2"/>
        <end position="98"/>
    </location>
</feature>
<evidence type="ECO:0000259" key="10">
    <source>
        <dbReference type="Pfam" id="PF01225"/>
    </source>
</evidence>
<comment type="catalytic activity">
    <reaction evidence="9">
        <text>UDP-N-acetyl-alpha-D-muramate + L-alanyl-gamma-D-glutamyl-meso-2,6-diaminopimelate + ATP = UDP-N-acetyl-alpha-D-muramoyl-L-alanyl-gamma-D-glutamyl-meso-2,6-diaminopimelate + ADP + phosphate + H(+)</text>
        <dbReference type="Rhea" id="RHEA:29563"/>
        <dbReference type="ChEBI" id="CHEBI:15378"/>
        <dbReference type="ChEBI" id="CHEBI:30616"/>
        <dbReference type="ChEBI" id="CHEBI:43474"/>
        <dbReference type="ChEBI" id="CHEBI:61401"/>
        <dbReference type="ChEBI" id="CHEBI:70757"/>
        <dbReference type="ChEBI" id="CHEBI:83905"/>
        <dbReference type="ChEBI" id="CHEBI:456216"/>
        <dbReference type="EC" id="6.3.2.45"/>
    </reaction>
</comment>
<dbReference type="Pfam" id="PF02875">
    <property type="entry name" value="Mur_ligase_C"/>
    <property type="match status" value="1"/>
</dbReference>
<comment type="cofactor">
    <cofactor evidence="9">
        <name>Mg(2+)</name>
        <dbReference type="ChEBI" id="CHEBI:18420"/>
    </cofactor>
</comment>
<dbReference type="GO" id="GO:0008360">
    <property type="term" value="P:regulation of cell shape"/>
    <property type="evidence" value="ECO:0007669"/>
    <property type="project" value="UniProtKB-KW"/>
</dbReference>
<dbReference type="RefSeq" id="WP_086271338.1">
    <property type="nucleotide sequence ID" value="NZ_JBHZLB010000015.1"/>
</dbReference>
<protein>
    <recommendedName>
        <fullName evidence="9">UDP-N-acetylmuramate--L-alanyl-gamma-D-glutamyl-meso-2,6-diaminoheptandioate ligase</fullName>
        <ecNumber evidence="9">6.3.2.45</ecNumber>
    </recommendedName>
    <alternativeName>
        <fullName evidence="9">Murein peptide ligase</fullName>
    </alternativeName>
    <alternativeName>
        <fullName evidence="9">UDP-N-acetylmuramate:L-alanyl-gamma-D-glutamyl-meso-diaminopimelate ligase</fullName>
    </alternativeName>
</protein>
<evidence type="ECO:0000256" key="7">
    <source>
        <dbReference type="ARBA" id="ARBA00023306"/>
    </source>
</evidence>
<dbReference type="Gene3D" id="3.90.190.20">
    <property type="entry name" value="Mur ligase, C-terminal domain"/>
    <property type="match status" value="1"/>
</dbReference>
<dbReference type="EC" id="6.3.2.45" evidence="9"/>
<dbReference type="Pfam" id="PF08245">
    <property type="entry name" value="Mur_ligase_M"/>
    <property type="match status" value="1"/>
</dbReference>
<dbReference type="EMBL" id="NARP01000005">
    <property type="protein sequence ID" value="OTQ01033.1"/>
    <property type="molecule type" value="Genomic_DNA"/>
</dbReference>
<comment type="pathway">
    <text evidence="9">Cell wall biogenesis; peptidoglycan recycling.</text>
</comment>
<dbReference type="UniPathway" id="UPA00544"/>
<comment type="similarity">
    <text evidence="9">Belongs to the MurCDEF family. Mpl subfamily.</text>
</comment>
<dbReference type="HAMAP" id="MF_02020">
    <property type="entry name" value="Mpl"/>
    <property type="match status" value="1"/>
</dbReference>
<dbReference type="SUPFAM" id="SSF53623">
    <property type="entry name" value="MurD-like peptide ligases, catalytic domain"/>
    <property type="match status" value="1"/>
</dbReference>
<dbReference type="InterPro" id="IPR013221">
    <property type="entry name" value="Mur_ligase_cen"/>
</dbReference>
<feature type="domain" description="Mur ligase central" evidence="12">
    <location>
        <begin position="108"/>
        <end position="291"/>
    </location>
</feature>
<dbReference type="SUPFAM" id="SSF51984">
    <property type="entry name" value="MurCD N-terminal domain"/>
    <property type="match status" value="1"/>
</dbReference>
<dbReference type="AlphaFoldDB" id="A0A242NKH1"/>
<comment type="caution">
    <text evidence="13">The sequence shown here is derived from an EMBL/GenBank/DDBJ whole genome shotgun (WGS) entry which is preliminary data.</text>
</comment>
<dbReference type="InterPro" id="IPR050061">
    <property type="entry name" value="MurCDEF_pg_biosynth"/>
</dbReference>
<dbReference type="GO" id="GO:0009254">
    <property type="term" value="P:peptidoglycan turnover"/>
    <property type="evidence" value="ECO:0007669"/>
    <property type="project" value="UniProtKB-UniRule"/>
</dbReference>